<protein>
    <submittedName>
        <fullName evidence="2">Uncharacterized protein</fullName>
    </submittedName>
</protein>
<proteinExistence type="predicted"/>
<dbReference type="EMBL" id="CAXAMN010002603">
    <property type="protein sequence ID" value="CAK9000429.1"/>
    <property type="molecule type" value="Genomic_DNA"/>
</dbReference>
<gene>
    <name evidence="2" type="ORF">CCMP2556_LOCUS6065</name>
</gene>
<accession>A0ABP0IGC7</accession>
<evidence type="ECO:0000256" key="1">
    <source>
        <dbReference type="SAM" id="MobiDB-lite"/>
    </source>
</evidence>
<evidence type="ECO:0000313" key="3">
    <source>
        <dbReference type="Proteomes" id="UP001642484"/>
    </source>
</evidence>
<reference evidence="2 3" key="1">
    <citation type="submission" date="2024-02" db="EMBL/GenBank/DDBJ databases">
        <authorList>
            <person name="Chen Y."/>
            <person name="Shah S."/>
            <person name="Dougan E. K."/>
            <person name="Thang M."/>
            <person name="Chan C."/>
        </authorList>
    </citation>
    <scope>NUCLEOTIDE SEQUENCE [LARGE SCALE GENOMIC DNA]</scope>
</reference>
<feature type="region of interest" description="Disordered" evidence="1">
    <location>
        <begin position="343"/>
        <end position="365"/>
    </location>
</feature>
<keyword evidence="3" id="KW-1185">Reference proteome</keyword>
<evidence type="ECO:0000313" key="2">
    <source>
        <dbReference type="EMBL" id="CAK9000429.1"/>
    </source>
</evidence>
<dbReference type="Proteomes" id="UP001642484">
    <property type="component" value="Unassembled WGS sequence"/>
</dbReference>
<comment type="caution">
    <text evidence="2">The sequence shown here is derived from an EMBL/GenBank/DDBJ whole genome shotgun (WGS) entry which is preliminary data.</text>
</comment>
<sequence>MVRLYPTFVFAKGDWPWLKKVGFLVRSHHQSIAAPQRSKGLCHLCLAGTAQYADWSNPDGSWKCDDSLLRPTPPWSRESPLTTRLCKSDDICGKTWRYRPDIFHTLHKGVLAELAGSGLVVLTDLNLDGCGGDIPVRLHQIHVQLKTWCSHNKVQLHVNDLTRTILHFDADSDFPTGGWFKGADTTAVCKYLEHKFHQTLESEHSDYVESIYMALSAGNNFLRLLYSADLFMPQSLTQRVAACGRQLLSQYLRAASIAHSLSKTRFKLIPKFHLFCHIVMNLEATSDSKNRSFCINPLAFSCQLDEDLVGRASGMSRTCSIRRVHEQTIRKYLVAVRLNLPNHGQKRPLSSEPAERHGPKPKRPR</sequence>
<name>A0ABP0IGC7_9DINO</name>
<organism evidence="2 3">
    <name type="scientific">Durusdinium trenchii</name>
    <dbReference type="NCBI Taxonomy" id="1381693"/>
    <lineage>
        <taxon>Eukaryota</taxon>
        <taxon>Sar</taxon>
        <taxon>Alveolata</taxon>
        <taxon>Dinophyceae</taxon>
        <taxon>Suessiales</taxon>
        <taxon>Symbiodiniaceae</taxon>
        <taxon>Durusdinium</taxon>
    </lineage>
</organism>